<evidence type="ECO:0000313" key="2">
    <source>
        <dbReference type="Proteomes" id="UP000309997"/>
    </source>
</evidence>
<dbReference type="Proteomes" id="UP000309997">
    <property type="component" value="Unassembled WGS sequence"/>
</dbReference>
<evidence type="ECO:0000313" key="1">
    <source>
        <dbReference type="EMBL" id="KAL3576404.1"/>
    </source>
</evidence>
<organism evidence="1 2">
    <name type="scientific">Populus alba</name>
    <name type="common">White poplar</name>
    <dbReference type="NCBI Taxonomy" id="43335"/>
    <lineage>
        <taxon>Eukaryota</taxon>
        <taxon>Viridiplantae</taxon>
        <taxon>Streptophyta</taxon>
        <taxon>Embryophyta</taxon>
        <taxon>Tracheophyta</taxon>
        <taxon>Spermatophyta</taxon>
        <taxon>Magnoliopsida</taxon>
        <taxon>eudicotyledons</taxon>
        <taxon>Gunneridae</taxon>
        <taxon>Pentapetalae</taxon>
        <taxon>rosids</taxon>
        <taxon>fabids</taxon>
        <taxon>Malpighiales</taxon>
        <taxon>Salicaceae</taxon>
        <taxon>Saliceae</taxon>
        <taxon>Populus</taxon>
    </lineage>
</organism>
<dbReference type="EMBL" id="RCHU02000011">
    <property type="protein sequence ID" value="KAL3576404.1"/>
    <property type="molecule type" value="Genomic_DNA"/>
</dbReference>
<reference evidence="1 2" key="1">
    <citation type="journal article" date="2024" name="Plant Biotechnol. J.">
        <title>Genome and CRISPR/Cas9 system of a widespread forest tree (Populus alba) in the world.</title>
        <authorList>
            <person name="Liu Y.J."/>
            <person name="Jiang P.F."/>
            <person name="Han X.M."/>
            <person name="Li X.Y."/>
            <person name="Wang H.M."/>
            <person name="Wang Y.J."/>
            <person name="Wang X.X."/>
            <person name="Zeng Q.Y."/>
        </authorList>
    </citation>
    <scope>NUCLEOTIDE SEQUENCE [LARGE SCALE GENOMIC DNA]</scope>
    <source>
        <strain evidence="2">cv. PAL-ZL1</strain>
    </source>
</reference>
<proteinExistence type="predicted"/>
<protein>
    <submittedName>
        <fullName evidence="1">Uncharacterized protein</fullName>
    </submittedName>
</protein>
<gene>
    <name evidence="1" type="ORF">D5086_021687</name>
</gene>
<sequence length="70" mass="7841">MPRQYGKSLTALRYLEESSSNANSKITSSMILALQMRRETEGIAECPQNQSPHFQFSTVALQPPQQQMGP</sequence>
<comment type="caution">
    <text evidence="1">The sequence shown here is derived from an EMBL/GenBank/DDBJ whole genome shotgun (WGS) entry which is preliminary data.</text>
</comment>
<accession>A0ACC4BCV9</accession>
<keyword evidence="2" id="KW-1185">Reference proteome</keyword>
<name>A0ACC4BCV9_POPAL</name>